<reference evidence="18" key="1">
    <citation type="submission" date="2022-11" db="UniProtKB">
        <authorList>
            <consortium name="WormBaseParasite"/>
        </authorList>
    </citation>
    <scope>IDENTIFICATION</scope>
</reference>
<dbReference type="SUPFAM" id="SSF50978">
    <property type="entry name" value="WD40 repeat-like"/>
    <property type="match status" value="1"/>
</dbReference>
<dbReference type="PROSITE" id="PS50077">
    <property type="entry name" value="HEAT_REPEAT"/>
    <property type="match status" value="1"/>
</dbReference>
<dbReference type="InterPro" id="IPR011989">
    <property type="entry name" value="ARM-like"/>
</dbReference>
<dbReference type="Pfam" id="PF00400">
    <property type="entry name" value="WD40"/>
    <property type="match status" value="4"/>
</dbReference>
<dbReference type="GO" id="GO:0005856">
    <property type="term" value="C:cytoskeleton"/>
    <property type="evidence" value="ECO:0007669"/>
    <property type="project" value="UniProtKB-SubCell"/>
</dbReference>
<dbReference type="InterPro" id="IPR015943">
    <property type="entry name" value="WD40/YVTN_repeat-like_dom_sf"/>
</dbReference>
<dbReference type="InterPro" id="IPR011047">
    <property type="entry name" value="Quinoprotein_ADH-like_sf"/>
</dbReference>
<dbReference type="GO" id="GO:0033588">
    <property type="term" value="C:elongator holoenzyme complex"/>
    <property type="evidence" value="ECO:0007669"/>
    <property type="project" value="InterPro"/>
</dbReference>
<dbReference type="Pfam" id="PF12348">
    <property type="entry name" value="CLASP_N"/>
    <property type="match status" value="1"/>
</dbReference>
<accession>A0A914H0L9</accession>
<dbReference type="GO" id="GO:0000226">
    <property type="term" value="P:microtubule cytoskeleton organization"/>
    <property type="evidence" value="ECO:0007669"/>
    <property type="project" value="UniProtKB-ARBA"/>
</dbReference>
<keyword evidence="11" id="KW-0539">Nucleus</keyword>
<evidence type="ECO:0000256" key="10">
    <source>
        <dbReference type="ARBA" id="ARBA00023212"/>
    </source>
</evidence>
<dbReference type="InterPro" id="IPR024395">
    <property type="entry name" value="CLASP_N_dom"/>
</dbReference>
<feature type="compositionally biased region" description="Polar residues" evidence="15">
    <location>
        <begin position="860"/>
        <end position="870"/>
    </location>
</feature>
<feature type="coiled-coil region" evidence="14">
    <location>
        <begin position="540"/>
        <end position="574"/>
    </location>
</feature>
<keyword evidence="10" id="KW-0206">Cytoskeleton</keyword>
<evidence type="ECO:0000313" key="18">
    <source>
        <dbReference type="WBParaSite" id="Gr19_v10_g12135.t1"/>
    </source>
</evidence>
<feature type="region of interest" description="Disordered" evidence="15">
    <location>
        <begin position="1006"/>
        <end position="1027"/>
    </location>
</feature>
<dbReference type="InterPro" id="IPR034085">
    <property type="entry name" value="TOG"/>
</dbReference>
<feature type="repeat" description="HEAT" evidence="12">
    <location>
        <begin position="1231"/>
        <end position="1269"/>
    </location>
</feature>
<organism evidence="17 18">
    <name type="scientific">Globodera rostochiensis</name>
    <name type="common">Golden nematode worm</name>
    <name type="synonym">Heterodera rostochiensis</name>
    <dbReference type="NCBI Taxonomy" id="31243"/>
    <lineage>
        <taxon>Eukaryota</taxon>
        <taxon>Metazoa</taxon>
        <taxon>Ecdysozoa</taxon>
        <taxon>Nematoda</taxon>
        <taxon>Chromadorea</taxon>
        <taxon>Rhabditida</taxon>
        <taxon>Tylenchina</taxon>
        <taxon>Tylenchomorpha</taxon>
        <taxon>Tylenchoidea</taxon>
        <taxon>Heteroderidae</taxon>
        <taxon>Heteroderinae</taxon>
        <taxon>Globodera</taxon>
    </lineage>
</organism>
<dbReference type="SUPFAM" id="SSF50998">
    <property type="entry name" value="Quinoprotein alcohol dehydrogenase-like"/>
    <property type="match status" value="1"/>
</dbReference>
<evidence type="ECO:0000256" key="15">
    <source>
        <dbReference type="SAM" id="MobiDB-lite"/>
    </source>
</evidence>
<dbReference type="Gene3D" id="1.25.10.10">
    <property type="entry name" value="Leucine-rich Repeat Variant"/>
    <property type="match status" value="2"/>
</dbReference>
<dbReference type="PANTHER" id="PTHR44111">
    <property type="entry name" value="ELONGATOR COMPLEX PROTEIN 2"/>
    <property type="match status" value="1"/>
</dbReference>
<feature type="region of interest" description="Disordered" evidence="15">
    <location>
        <begin position="766"/>
        <end position="791"/>
    </location>
</feature>
<evidence type="ECO:0000256" key="5">
    <source>
        <dbReference type="ARBA" id="ARBA00020267"/>
    </source>
</evidence>
<dbReference type="SMART" id="SM00320">
    <property type="entry name" value="WD40"/>
    <property type="match status" value="6"/>
</dbReference>
<evidence type="ECO:0000256" key="13">
    <source>
        <dbReference type="PROSITE-ProRule" id="PRU00221"/>
    </source>
</evidence>
<comment type="pathway">
    <text evidence="3">tRNA modification; 5-methoxycarbonylmethyl-2-thiouridine-tRNA biosynthesis.</text>
</comment>
<dbReference type="Gene3D" id="2.130.10.10">
    <property type="entry name" value="YVTN repeat-like/Quinoprotein amine dehydrogenase"/>
    <property type="match status" value="3"/>
</dbReference>
<feature type="domain" description="TOG" evidence="16">
    <location>
        <begin position="542"/>
        <end position="775"/>
    </location>
</feature>
<keyword evidence="6" id="KW-0963">Cytoplasm</keyword>
<dbReference type="InterPro" id="IPR021133">
    <property type="entry name" value="HEAT_type_2"/>
</dbReference>
<protein>
    <recommendedName>
        <fullName evidence="5">Elongator complex protein 2</fullName>
    </recommendedName>
</protein>
<dbReference type="InterPro" id="IPR037289">
    <property type="entry name" value="Elp2"/>
</dbReference>
<feature type="compositionally biased region" description="Low complexity" evidence="15">
    <location>
        <begin position="766"/>
        <end position="775"/>
    </location>
</feature>
<feature type="region of interest" description="Disordered" evidence="15">
    <location>
        <begin position="823"/>
        <end position="905"/>
    </location>
</feature>
<comment type="subcellular location">
    <subcellularLocation>
        <location evidence="2">Cytoplasm</location>
        <location evidence="2">Cytoskeleton</location>
    </subcellularLocation>
    <subcellularLocation>
        <location evidence="1">Nucleus</location>
    </subcellularLocation>
</comment>
<evidence type="ECO:0000256" key="3">
    <source>
        <dbReference type="ARBA" id="ARBA00005043"/>
    </source>
</evidence>
<keyword evidence="14" id="KW-0175">Coiled coil</keyword>
<dbReference type="PROSITE" id="PS50294">
    <property type="entry name" value="WD_REPEATS_REGION"/>
    <property type="match status" value="2"/>
</dbReference>
<keyword evidence="8" id="KW-0819">tRNA processing</keyword>
<evidence type="ECO:0000256" key="4">
    <source>
        <dbReference type="ARBA" id="ARBA00005881"/>
    </source>
</evidence>
<proteinExistence type="inferred from homology"/>
<dbReference type="InterPro" id="IPR016024">
    <property type="entry name" value="ARM-type_fold"/>
</dbReference>
<evidence type="ECO:0000256" key="8">
    <source>
        <dbReference type="ARBA" id="ARBA00022694"/>
    </source>
</evidence>
<evidence type="ECO:0000256" key="9">
    <source>
        <dbReference type="ARBA" id="ARBA00022737"/>
    </source>
</evidence>
<dbReference type="SMART" id="SM01349">
    <property type="entry name" value="TOG"/>
    <property type="match status" value="1"/>
</dbReference>
<dbReference type="GO" id="GO:0005634">
    <property type="term" value="C:nucleus"/>
    <property type="evidence" value="ECO:0007669"/>
    <property type="project" value="UniProtKB-SubCell"/>
</dbReference>
<comment type="similarity">
    <text evidence="4">Belongs to the WD repeat ELP2 family.</text>
</comment>
<keyword evidence="7 13" id="KW-0853">WD repeat</keyword>
<dbReference type="WBParaSite" id="Gr19_v10_g12135.t1">
    <property type="protein sequence ID" value="Gr19_v10_g12135.t1"/>
    <property type="gene ID" value="Gr19_v10_g12135"/>
</dbReference>
<feature type="repeat" description="WD" evidence="13">
    <location>
        <begin position="372"/>
        <end position="404"/>
    </location>
</feature>
<evidence type="ECO:0000256" key="1">
    <source>
        <dbReference type="ARBA" id="ARBA00004123"/>
    </source>
</evidence>
<dbReference type="GO" id="GO:0002098">
    <property type="term" value="P:tRNA wobble uridine modification"/>
    <property type="evidence" value="ECO:0007669"/>
    <property type="project" value="InterPro"/>
</dbReference>
<feature type="repeat" description="WD" evidence="13">
    <location>
        <begin position="50"/>
        <end position="81"/>
    </location>
</feature>
<dbReference type="InterPro" id="IPR001680">
    <property type="entry name" value="WD40_rpt"/>
</dbReference>
<name>A0A914H0L9_GLORO</name>
<keyword evidence="9" id="KW-0677">Repeat</keyword>
<dbReference type="PROSITE" id="PS50082">
    <property type="entry name" value="WD_REPEATS_2"/>
    <property type="match status" value="2"/>
</dbReference>
<evidence type="ECO:0000256" key="6">
    <source>
        <dbReference type="ARBA" id="ARBA00022490"/>
    </source>
</evidence>
<dbReference type="Proteomes" id="UP000887572">
    <property type="component" value="Unplaced"/>
</dbReference>
<evidence type="ECO:0000256" key="7">
    <source>
        <dbReference type="ARBA" id="ARBA00022574"/>
    </source>
</evidence>
<feature type="compositionally biased region" description="Low complexity" evidence="15">
    <location>
        <begin position="871"/>
        <end position="885"/>
    </location>
</feature>
<evidence type="ECO:0000256" key="14">
    <source>
        <dbReference type="SAM" id="Coils"/>
    </source>
</evidence>
<evidence type="ECO:0000259" key="16">
    <source>
        <dbReference type="SMART" id="SM01349"/>
    </source>
</evidence>
<evidence type="ECO:0000256" key="12">
    <source>
        <dbReference type="PROSITE-ProRule" id="PRU00103"/>
    </source>
</evidence>
<sequence>MIKIWKFDGADESSVSTNDELRMAQRTFCIQSLCASKQTHRIAVALESVLHDHSESIYSLAWHPDRLELLSSGSNQSVVRWAYSLSDSIWLPISRFGEIVGEETNCYDVTYSPCGKFVLCHSLLGGFYFWEIGQKGVFPRCFPIGGHFAEVTDLCWDRSGTILLTCGSDMTTRVFARNKNLNVFFELARPQTHGHPMNCLTSVQSDLFVSGGEEKIFRVFQATSSFAQNLDALSDNYTNSKCFSSLPITAFQTELTLTNKAVTDLNGDESDVCPRDCFLFAEPPREEQLNRFTLFPEVHKLYGHGFEVFSCASSRDGRVLATCCKASHFEHANILLWDTSNWKLMKSLKAHQLTVTRLSFSYACQGTGQKASAGHNRIIWDCSWSPDSHLFATVSRDKTLKLWDFVTEGKGVTERAEVANTATFVSTESQTAVDFAPKKSRENSYLIAVGFEDGAISLFDYNTISRALQPIVEFSRNFAHSGRINRLRFQPVIDGSHKQKSDDSSRIGARTGSAASSASAGALSEEQFRSAFEAVPNVRVDSLRDLVAEAQKQAAILENLNNDWTKRIKALQSLRALIVCDIDCYGAFVEQSLALLGTALQLSVKDLRSQVCREACITIAYYCEKFGTGFWRVAETVLPTTLNLTQNSAKVMSTSGQICNFYIIKHIQHPKVLAIIVQHVNSKAKEIRKMIITLVQLIITVWDVTILEKHFPELLHCIKLVLSDADPEARALARQTFESLQSLYPTKADALFHELEPSKQRILVGSSTASSTHSINSERDNLPNPNRGLYNTQNAFLNKRSASDLNHSVRRLNLVASKVVHRPNVVRTGKPPQASPAAFKPHHSAAPTPVARKVAPAMSNKLQKSISTTDSKSASQPGSRSSSPNRVRRTPPPPPPRPQAVHAQSAVAVRKLHNGRDHHHHEIANTPVKHPAHGQPIHKEFLRALKNVDTQTRSIRPNVIRSDDLLANARSPPTVQPHFAPRPSASPSNDFYGLSQKQEAVLQRISSEEHNTSGGFRQKSSANNSADKHNLSVADGIENGQHKWSCLSSEQLANDIEQQNVFIQEICDTIGTNAAINDKEIEDALHVLSRMIREGGITLWNEYFNTIFFAIQQIISRDLTRHYYAIRISALKTLKELCSVQPKRLVSRTEMLVMNILNAHECEDATVVRAAEDCGAAVANHLPTNTCMNLLLTVIDDKNSKYHQLSGAIKMLSSVLSKLPPEEVEKLLSTIVPRMTQCYENAQSMVRRAAIICLVSISQSIGLDVLKPHLNAATLKLVEVYRERMLKRSDGGCS</sequence>
<evidence type="ECO:0000313" key="17">
    <source>
        <dbReference type="Proteomes" id="UP000887572"/>
    </source>
</evidence>
<keyword evidence="17" id="KW-1185">Reference proteome</keyword>
<dbReference type="PANTHER" id="PTHR44111:SF1">
    <property type="entry name" value="ELONGATOR COMPLEX PROTEIN 2"/>
    <property type="match status" value="1"/>
</dbReference>
<dbReference type="SUPFAM" id="SSF48371">
    <property type="entry name" value="ARM repeat"/>
    <property type="match status" value="1"/>
</dbReference>
<feature type="compositionally biased region" description="Polar residues" evidence="15">
    <location>
        <begin position="1012"/>
        <end position="1025"/>
    </location>
</feature>
<evidence type="ECO:0000256" key="11">
    <source>
        <dbReference type="ARBA" id="ARBA00023242"/>
    </source>
</evidence>
<evidence type="ECO:0000256" key="2">
    <source>
        <dbReference type="ARBA" id="ARBA00004245"/>
    </source>
</evidence>
<dbReference type="InterPro" id="IPR036322">
    <property type="entry name" value="WD40_repeat_dom_sf"/>
</dbReference>